<dbReference type="InterPro" id="IPR020630">
    <property type="entry name" value="THF_DH/CycHdrlase_cat_dom"/>
</dbReference>
<sequence>MPKIIDGKALALEIQNKLAKEITNQKLTPSLAVLLVGNDPASKIYIELKKTACHQVGIEFHEYCLAEETGNEKVLEVISFLNNDDDIDAILVQLPLPEHLDTNQIIQAIDPAKDVDGFHPENIQKFLNNQTDFVPGLPLGIIKLLESTGEKLENLTAIIIAKNEILYQPLAKLLQDKKIKTQVFKPEDKNIKNKCQKSDILISACGQPFFITTDMVKDKVIVIDVGTNKVGDYVVGDVDYSGVFEKAGHITPVPGGVGPMTVAMLLCNTVKLSRVKNKIKSTP</sequence>
<keyword evidence="6 11" id="KW-0521">NADP</keyword>
<accession>A0A2H0NBA1</accession>
<evidence type="ECO:0000259" key="12">
    <source>
        <dbReference type="Pfam" id="PF00763"/>
    </source>
</evidence>
<keyword evidence="3 11" id="KW-0554">One-carbon metabolism</keyword>
<protein>
    <recommendedName>
        <fullName evidence="11">Bifunctional protein FolD</fullName>
    </recommendedName>
    <domain>
        <recommendedName>
            <fullName evidence="11">Methylenetetrahydrofolate dehydrogenase</fullName>
            <ecNumber evidence="11">1.5.1.5</ecNumber>
        </recommendedName>
    </domain>
    <domain>
        <recommendedName>
            <fullName evidence="11">Methenyltetrahydrofolate cyclohydrolase</fullName>
            <ecNumber evidence="11">3.5.4.9</ecNumber>
        </recommendedName>
    </domain>
</protein>
<evidence type="ECO:0000256" key="7">
    <source>
        <dbReference type="ARBA" id="ARBA00023002"/>
    </source>
</evidence>
<dbReference type="InterPro" id="IPR036291">
    <property type="entry name" value="NAD(P)-bd_dom_sf"/>
</dbReference>
<keyword evidence="9 11" id="KW-0486">Methionine biosynthesis</keyword>
<dbReference type="AlphaFoldDB" id="A0A2H0NBA1"/>
<evidence type="ECO:0000256" key="11">
    <source>
        <dbReference type="HAMAP-Rule" id="MF_01576"/>
    </source>
</evidence>
<keyword evidence="11" id="KW-0028">Amino-acid biosynthesis</keyword>
<evidence type="ECO:0000313" key="14">
    <source>
        <dbReference type="EMBL" id="PIR06144.1"/>
    </source>
</evidence>
<dbReference type="SUPFAM" id="SSF51735">
    <property type="entry name" value="NAD(P)-binding Rossmann-fold domains"/>
    <property type="match status" value="1"/>
</dbReference>
<keyword evidence="5 11" id="KW-0378">Hydrolase</keyword>
<evidence type="ECO:0000256" key="10">
    <source>
        <dbReference type="ARBA" id="ARBA00023268"/>
    </source>
</evidence>
<comment type="function">
    <text evidence="11">Catalyzes the oxidation of 5,10-methylenetetrahydrofolate to 5,10-methenyltetrahydrofolate and then the hydrolysis of 5,10-methenyltetrahydrofolate to 10-formyltetrahydrofolate.</text>
</comment>
<comment type="subunit">
    <text evidence="2 11">Homodimer.</text>
</comment>
<dbReference type="Proteomes" id="UP000230564">
    <property type="component" value="Unassembled WGS sequence"/>
</dbReference>
<comment type="catalytic activity">
    <reaction evidence="11">
        <text>(6R)-5,10-methenyltetrahydrofolate + H2O = (6R)-10-formyltetrahydrofolate + H(+)</text>
        <dbReference type="Rhea" id="RHEA:23700"/>
        <dbReference type="ChEBI" id="CHEBI:15377"/>
        <dbReference type="ChEBI" id="CHEBI:15378"/>
        <dbReference type="ChEBI" id="CHEBI:57455"/>
        <dbReference type="ChEBI" id="CHEBI:195366"/>
        <dbReference type="EC" id="3.5.4.9"/>
    </reaction>
</comment>
<name>A0A2H0NBA1_9BACT</name>
<dbReference type="Gene3D" id="3.40.50.720">
    <property type="entry name" value="NAD(P)-binding Rossmann-like Domain"/>
    <property type="match status" value="1"/>
</dbReference>
<evidence type="ECO:0000256" key="2">
    <source>
        <dbReference type="ARBA" id="ARBA00011738"/>
    </source>
</evidence>
<dbReference type="GO" id="GO:0004488">
    <property type="term" value="F:methylenetetrahydrofolate dehydrogenase (NADP+) activity"/>
    <property type="evidence" value="ECO:0007669"/>
    <property type="project" value="UniProtKB-UniRule"/>
</dbReference>
<keyword evidence="7 11" id="KW-0560">Oxidoreductase</keyword>
<dbReference type="FunFam" id="3.40.50.10860:FF:000005">
    <property type="entry name" value="C-1-tetrahydrofolate synthase, cytoplasmic, putative"/>
    <property type="match status" value="1"/>
</dbReference>
<dbReference type="Pfam" id="PF00763">
    <property type="entry name" value="THF_DHG_CYH"/>
    <property type="match status" value="1"/>
</dbReference>
<keyword evidence="10 11" id="KW-0511">Multifunctional enzyme</keyword>
<dbReference type="EMBL" id="PCWQ01000020">
    <property type="protein sequence ID" value="PIR06144.1"/>
    <property type="molecule type" value="Genomic_DNA"/>
</dbReference>
<gene>
    <name evidence="11" type="primary">folD</name>
    <name evidence="14" type="ORF">COV55_04685</name>
</gene>
<dbReference type="GO" id="GO:0000105">
    <property type="term" value="P:L-histidine biosynthetic process"/>
    <property type="evidence" value="ECO:0007669"/>
    <property type="project" value="UniProtKB-KW"/>
</dbReference>
<feature type="binding site" evidence="11">
    <location>
        <position position="227"/>
    </location>
    <ligand>
        <name>NADP(+)</name>
        <dbReference type="ChEBI" id="CHEBI:58349"/>
    </ligand>
</feature>
<feature type="domain" description="Tetrahydrofolate dehydrogenase/cyclohydrolase NAD(P)-binding" evidence="13">
    <location>
        <begin position="136"/>
        <end position="274"/>
    </location>
</feature>
<comment type="catalytic activity">
    <reaction evidence="11">
        <text>(6R)-5,10-methylene-5,6,7,8-tetrahydrofolate + NADP(+) = (6R)-5,10-methenyltetrahydrofolate + NADPH</text>
        <dbReference type="Rhea" id="RHEA:22812"/>
        <dbReference type="ChEBI" id="CHEBI:15636"/>
        <dbReference type="ChEBI" id="CHEBI:57455"/>
        <dbReference type="ChEBI" id="CHEBI:57783"/>
        <dbReference type="ChEBI" id="CHEBI:58349"/>
        <dbReference type="EC" id="1.5.1.5"/>
    </reaction>
</comment>
<evidence type="ECO:0000256" key="4">
    <source>
        <dbReference type="ARBA" id="ARBA00022755"/>
    </source>
</evidence>
<evidence type="ECO:0000256" key="5">
    <source>
        <dbReference type="ARBA" id="ARBA00022801"/>
    </source>
</evidence>
<dbReference type="InterPro" id="IPR000672">
    <property type="entry name" value="THF_DH/CycHdrlase"/>
</dbReference>
<dbReference type="CDD" id="cd01080">
    <property type="entry name" value="NAD_bind_m-THF_DH_Cyclohyd"/>
    <property type="match status" value="1"/>
</dbReference>
<evidence type="ECO:0000256" key="1">
    <source>
        <dbReference type="ARBA" id="ARBA00004777"/>
    </source>
</evidence>
<dbReference type="EC" id="1.5.1.5" evidence="11"/>
<reference evidence="14 15" key="1">
    <citation type="submission" date="2017-09" db="EMBL/GenBank/DDBJ databases">
        <title>Depth-based differentiation of microbial function through sediment-hosted aquifers and enrichment of novel symbionts in the deep terrestrial subsurface.</title>
        <authorList>
            <person name="Probst A.J."/>
            <person name="Ladd B."/>
            <person name="Jarett J.K."/>
            <person name="Geller-Mcgrath D.E."/>
            <person name="Sieber C.M."/>
            <person name="Emerson J.B."/>
            <person name="Anantharaman K."/>
            <person name="Thomas B.C."/>
            <person name="Malmstrom R."/>
            <person name="Stieglmeier M."/>
            <person name="Klingl A."/>
            <person name="Woyke T."/>
            <person name="Ryan C.M."/>
            <person name="Banfield J.F."/>
        </authorList>
    </citation>
    <scope>NUCLEOTIDE SEQUENCE [LARGE SCALE GENOMIC DNA]</scope>
    <source>
        <strain evidence="14">CG11_big_fil_rev_8_21_14_0_20_36_20</strain>
    </source>
</reference>
<dbReference type="InterPro" id="IPR046346">
    <property type="entry name" value="Aminoacid_DH-like_N_sf"/>
</dbReference>
<keyword evidence="4 11" id="KW-0658">Purine biosynthesis</keyword>
<evidence type="ECO:0000256" key="8">
    <source>
        <dbReference type="ARBA" id="ARBA00023102"/>
    </source>
</evidence>
<proteinExistence type="inferred from homology"/>
<comment type="caution">
    <text evidence="11">Lacks conserved residue(s) required for the propagation of feature annotation.</text>
</comment>
<dbReference type="UniPathway" id="UPA00193"/>
<evidence type="ECO:0000256" key="6">
    <source>
        <dbReference type="ARBA" id="ARBA00022857"/>
    </source>
</evidence>
<dbReference type="PROSITE" id="PS00767">
    <property type="entry name" value="THF_DHG_CYH_2"/>
    <property type="match status" value="1"/>
</dbReference>
<dbReference type="InterPro" id="IPR020631">
    <property type="entry name" value="THF_DH/CycHdrlase_NAD-bd_dom"/>
</dbReference>
<evidence type="ECO:0000256" key="9">
    <source>
        <dbReference type="ARBA" id="ARBA00023167"/>
    </source>
</evidence>
<dbReference type="PANTHER" id="PTHR48099:SF5">
    <property type="entry name" value="C-1-TETRAHYDROFOLATE SYNTHASE, CYTOPLASMIC"/>
    <property type="match status" value="1"/>
</dbReference>
<dbReference type="Gene3D" id="3.40.50.10860">
    <property type="entry name" value="Leucine Dehydrogenase, chain A, domain 1"/>
    <property type="match status" value="1"/>
</dbReference>
<dbReference type="PANTHER" id="PTHR48099">
    <property type="entry name" value="C-1-TETRAHYDROFOLATE SYNTHASE, CYTOPLASMIC-RELATED"/>
    <property type="match status" value="1"/>
</dbReference>
<dbReference type="InterPro" id="IPR020867">
    <property type="entry name" value="THF_DH/CycHdrlase_CS"/>
</dbReference>
<dbReference type="GO" id="GO:0004477">
    <property type="term" value="F:methenyltetrahydrofolate cyclohydrolase activity"/>
    <property type="evidence" value="ECO:0007669"/>
    <property type="project" value="UniProtKB-UniRule"/>
</dbReference>
<comment type="similarity">
    <text evidence="11">Belongs to the tetrahydrofolate dehydrogenase/cyclohydrolase family.</text>
</comment>
<evidence type="ECO:0000256" key="3">
    <source>
        <dbReference type="ARBA" id="ARBA00022563"/>
    </source>
</evidence>
<keyword evidence="8 11" id="KW-0368">Histidine biosynthesis</keyword>
<evidence type="ECO:0000313" key="15">
    <source>
        <dbReference type="Proteomes" id="UP000230564"/>
    </source>
</evidence>
<dbReference type="HAMAP" id="MF_01576">
    <property type="entry name" value="THF_DHG_CYH"/>
    <property type="match status" value="1"/>
</dbReference>
<dbReference type="GO" id="GO:0009086">
    <property type="term" value="P:methionine biosynthetic process"/>
    <property type="evidence" value="ECO:0007669"/>
    <property type="project" value="UniProtKB-KW"/>
</dbReference>
<dbReference type="SUPFAM" id="SSF53223">
    <property type="entry name" value="Aminoacid dehydrogenase-like, N-terminal domain"/>
    <property type="match status" value="1"/>
</dbReference>
<dbReference type="GO" id="GO:0035999">
    <property type="term" value="P:tetrahydrofolate interconversion"/>
    <property type="evidence" value="ECO:0007669"/>
    <property type="project" value="UniProtKB-UniRule"/>
</dbReference>
<organism evidence="14 15">
    <name type="scientific">Candidatus Komeilibacteria bacterium CG11_big_fil_rev_8_21_14_0_20_36_20</name>
    <dbReference type="NCBI Taxonomy" id="1974477"/>
    <lineage>
        <taxon>Bacteria</taxon>
        <taxon>Candidatus Komeiliibacteriota</taxon>
    </lineage>
</organism>
<comment type="caution">
    <text evidence="14">The sequence shown here is derived from an EMBL/GenBank/DDBJ whole genome shotgun (WGS) entry which is preliminary data.</text>
</comment>
<dbReference type="PRINTS" id="PR00085">
    <property type="entry name" value="THFDHDRGNASE"/>
</dbReference>
<dbReference type="GO" id="GO:0005829">
    <property type="term" value="C:cytosol"/>
    <property type="evidence" value="ECO:0007669"/>
    <property type="project" value="TreeGrafter"/>
</dbReference>
<dbReference type="GO" id="GO:0006164">
    <property type="term" value="P:purine nucleotide biosynthetic process"/>
    <property type="evidence" value="ECO:0007669"/>
    <property type="project" value="UniProtKB-KW"/>
</dbReference>
<dbReference type="EC" id="3.5.4.9" evidence="11"/>
<evidence type="ECO:0000259" key="13">
    <source>
        <dbReference type="Pfam" id="PF02882"/>
    </source>
</evidence>
<comment type="pathway">
    <text evidence="1 11">One-carbon metabolism; tetrahydrofolate interconversion.</text>
</comment>
<feature type="domain" description="Tetrahydrofolate dehydrogenase/cyclohydrolase catalytic" evidence="12">
    <location>
        <begin position="5"/>
        <end position="116"/>
    </location>
</feature>
<dbReference type="Pfam" id="PF02882">
    <property type="entry name" value="THF_DHG_CYH_C"/>
    <property type="match status" value="1"/>
</dbReference>